<feature type="transmembrane region" description="Helical" evidence="1">
    <location>
        <begin position="124"/>
        <end position="146"/>
    </location>
</feature>
<evidence type="ECO:0000313" key="3">
    <source>
        <dbReference type="Proteomes" id="UP000299102"/>
    </source>
</evidence>
<keyword evidence="1" id="KW-1133">Transmembrane helix</keyword>
<organism evidence="2 3">
    <name type="scientific">Eumeta variegata</name>
    <name type="common">Bagworm moth</name>
    <name type="synonym">Eumeta japonica</name>
    <dbReference type="NCBI Taxonomy" id="151549"/>
    <lineage>
        <taxon>Eukaryota</taxon>
        <taxon>Metazoa</taxon>
        <taxon>Ecdysozoa</taxon>
        <taxon>Arthropoda</taxon>
        <taxon>Hexapoda</taxon>
        <taxon>Insecta</taxon>
        <taxon>Pterygota</taxon>
        <taxon>Neoptera</taxon>
        <taxon>Endopterygota</taxon>
        <taxon>Lepidoptera</taxon>
        <taxon>Glossata</taxon>
        <taxon>Ditrysia</taxon>
        <taxon>Tineoidea</taxon>
        <taxon>Psychidae</taxon>
        <taxon>Oiketicinae</taxon>
        <taxon>Eumeta</taxon>
    </lineage>
</organism>
<sequence length="185" mass="20798">MTTRKKDSRVATTNFTSQRRAVFHQTGDLCCARGRPIIVEWERDARHSAGLSRSVTHRYVTERYTFSNSSDHRNTHGKVENTITNAAHARGRRARGAARADVARKPGLTAADVRHPKLTIRRGALPLFPPLIVFCLLNWKSIIVALRTDNVVLTKLGNIRDSVTFKSKRLNNRLPTRCALCVTSL</sequence>
<reference evidence="2 3" key="1">
    <citation type="journal article" date="2019" name="Commun. Biol.">
        <title>The bagworm genome reveals a unique fibroin gene that provides high tensile strength.</title>
        <authorList>
            <person name="Kono N."/>
            <person name="Nakamura H."/>
            <person name="Ohtoshi R."/>
            <person name="Tomita M."/>
            <person name="Numata K."/>
            <person name="Arakawa K."/>
        </authorList>
    </citation>
    <scope>NUCLEOTIDE SEQUENCE [LARGE SCALE GENOMIC DNA]</scope>
</reference>
<proteinExistence type="predicted"/>
<name>A0A4C1UGA2_EUMVA</name>
<dbReference type="Proteomes" id="UP000299102">
    <property type="component" value="Unassembled WGS sequence"/>
</dbReference>
<dbReference type="AlphaFoldDB" id="A0A4C1UGA2"/>
<accession>A0A4C1UGA2</accession>
<gene>
    <name evidence="2" type="ORF">EVAR_94307_1</name>
</gene>
<evidence type="ECO:0000313" key="2">
    <source>
        <dbReference type="EMBL" id="GBP25012.1"/>
    </source>
</evidence>
<evidence type="ECO:0000256" key="1">
    <source>
        <dbReference type="SAM" id="Phobius"/>
    </source>
</evidence>
<dbReference type="EMBL" id="BGZK01000168">
    <property type="protein sequence ID" value="GBP25012.1"/>
    <property type="molecule type" value="Genomic_DNA"/>
</dbReference>
<protein>
    <submittedName>
        <fullName evidence="2">Uncharacterized protein</fullName>
    </submittedName>
</protein>
<comment type="caution">
    <text evidence="2">The sequence shown here is derived from an EMBL/GenBank/DDBJ whole genome shotgun (WGS) entry which is preliminary data.</text>
</comment>
<keyword evidence="1" id="KW-0812">Transmembrane</keyword>
<keyword evidence="1" id="KW-0472">Membrane</keyword>
<keyword evidence="3" id="KW-1185">Reference proteome</keyword>